<protein>
    <submittedName>
        <fullName evidence="5">Helix-turn-helix transcriptional regulator</fullName>
    </submittedName>
</protein>
<dbReference type="PROSITE" id="PS50987">
    <property type="entry name" value="HTH_ARSR_2"/>
    <property type="match status" value="1"/>
</dbReference>
<accession>A0A5D0U499</accession>
<dbReference type="PANTHER" id="PTHR33154:SF12">
    <property type="entry name" value="TRANSCRIPTIONAL REGULATORY PROTEIN"/>
    <property type="match status" value="1"/>
</dbReference>
<dbReference type="PRINTS" id="PR00778">
    <property type="entry name" value="HTHARSR"/>
</dbReference>
<keyword evidence="1" id="KW-0805">Transcription regulation</keyword>
<dbReference type="GO" id="GO:0003700">
    <property type="term" value="F:DNA-binding transcription factor activity"/>
    <property type="evidence" value="ECO:0007669"/>
    <property type="project" value="InterPro"/>
</dbReference>
<dbReference type="AlphaFoldDB" id="A0A5D0U499"/>
<keyword evidence="3" id="KW-0804">Transcription</keyword>
<sequence length="117" mass="13105">MREVSQPATEAVRLVDVLRALADPVRLDLVLRLDEMGEESCNALGAELDVHQTTLSHHYRVLREAGVTWTTVQGRTRLVRLRREDLDARFPGLLEAVLTAHRRTRATADRPGQAGTL</sequence>
<evidence type="ECO:0000259" key="4">
    <source>
        <dbReference type="PROSITE" id="PS50987"/>
    </source>
</evidence>
<dbReference type="GO" id="GO:0003677">
    <property type="term" value="F:DNA binding"/>
    <property type="evidence" value="ECO:0007669"/>
    <property type="project" value="UniProtKB-KW"/>
</dbReference>
<dbReference type="RefSeq" id="WP_148352476.1">
    <property type="nucleotide sequence ID" value="NZ_JBHSBF010000012.1"/>
</dbReference>
<gene>
    <name evidence="5" type="ORF">FXF65_25240</name>
</gene>
<evidence type="ECO:0000313" key="5">
    <source>
        <dbReference type="EMBL" id="TYC12535.1"/>
    </source>
</evidence>
<dbReference type="OrthoDB" id="4471357at2"/>
<reference evidence="5 6" key="1">
    <citation type="submission" date="2019-08" db="EMBL/GenBank/DDBJ databases">
        <title>Actinomadura sp. nov. CYP1-5 isolated from mountain soil.</title>
        <authorList>
            <person name="Songsumanus A."/>
            <person name="Kuncharoen N."/>
            <person name="Kudo T."/>
            <person name="Yuki M."/>
            <person name="Igarashi Y."/>
            <person name="Tanasupawat S."/>
        </authorList>
    </citation>
    <scope>NUCLEOTIDE SEQUENCE [LARGE SCALE GENOMIC DNA]</scope>
    <source>
        <strain evidence="5 6">GKU157</strain>
    </source>
</reference>
<evidence type="ECO:0000313" key="6">
    <source>
        <dbReference type="Proteomes" id="UP000322634"/>
    </source>
</evidence>
<organism evidence="5 6">
    <name type="scientific">Actinomadura syzygii</name>
    <dbReference type="NCBI Taxonomy" id="1427538"/>
    <lineage>
        <taxon>Bacteria</taxon>
        <taxon>Bacillati</taxon>
        <taxon>Actinomycetota</taxon>
        <taxon>Actinomycetes</taxon>
        <taxon>Streptosporangiales</taxon>
        <taxon>Thermomonosporaceae</taxon>
        <taxon>Actinomadura</taxon>
    </lineage>
</organism>
<dbReference type="SMART" id="SM00418">
    <property type="entry name" value="HTH_ARSR"/>
    <property type="match status" value="1"/>
</dbReference>
<evidence type="ECO:0000256" key="1">
    <source>
        <dbReference type="ARBA" id="ARBA00023015"/>
    </source>
</evidence>
<evidence type="ECO:0000256" key="2">
    <source>
        <dbReference type="ARBA" id="ARBA00023125"/>
    </source>
</evidence>
<dbReference type="InterPro" id="IPR011991">
    <property type="entry name" value="ArsR-like_HTH"/>
</dbReference>
<dbReference type="EMBL" id="VSFF01000009">
    <property type="protein sequence ID" value="TYC12535.1"/>
    <property type="molecule type" value="Genomic_DNA"/>
</dbReference>
<dbReference type="Gene3D" id="1.10.10.10">
    <property type="entry name" value="Winged helix-like DNA-binding domain superfamily/Winged helix DNA-binding domain"/>
    <property type="match status" value="1"/>
</dbReference>
<name>A0A5D0U499_9ACTN</name>
<comment type="caution">
    <text evidence="5">The sequence shown here is derived from an EMBL/GenBank/DDBJ whole genome shotgun (WGS) entry which is preliminary data.</text>
</comment>
<dbReference type="Pfam" id="PF12840">
    <property type="entry name" value="HTH_20"/>
    <property type="match status" value="1"/>
</dbReference>
<dbReference type="PANTHER" id="PTHR33154">
    <property type="entry name" value="TRANSCRIPTIONAL REGULATOR, ARSR FAMILY"/>
    <property type="match status" value="1"/>
</dbReference>
<dbReference type="InterPro" id="IPR051081">
    <property type="entry name" value="HTH_MetalResp_TranReg"/>
</dbReference>
<evidence type="ECO:0000256" key="3">
    <source>
        <dbReference type="ARBA" id="ARBA00023163"/>
    </source>
</evidence>
<dbReference type="SUPFAM" id="SSF46785">
    <property type="entry name" value="Winged helix' DNA-binding domain"/>
    <property type="match status" value="1"/>
</dbReference>
<dbReference type="InterPro" id="IPR001845">
    <property type="entry name" value="HTH_ArsR_DNA-bd_dom"/>
</dbReference>
<keyword evidence="2" id="KW-0238">DNA-binding</keyword>
<dbReference type="InterPro" id="IPR036390">
    <property type="entry name" value="WH_DNA-bd_sf"/>
</dbReference>
<proteinExistence type="predicted"/>
<feature type="domain" description="HTH arsR-type" evidence="4">
    <location>
        <begin position="6"/>
        <end position="101"/>
    </location>
</feature>
<keyword evidence="6" id="KW-1185">Reference proteome</keyword>
<dbReference type="Proteomes" id="UP000322634">
    <property type="component" value="Unassembled WGS sequence"/>
</dbReference>
<dbReference type="InterPro" id="IPR036388">
    <property type="entry name" value="WH-like_DNA-bd_sf"/>
</dbReference>
<dbReference type="CDD" id="cd00090">
    <property type="entry name" value="HTH_ARSR"/>
    <property type="match status" value="1"/>
</dbReference>